<dbReference type="eggNOG" id="arCOG06469">
    <property type="taxonomic scope" value="Archaea"/>
</dbReference>
<accession>F6D5R4</accession>
<protein>
    <submittedName>
        <fullName evidence="5">Uncharacterized protein</fullName>
    </submittedName>
</protein>
<evidence type="ECO:0000256" key="3">
    <source>
        <dbReference type="ARBA" id="ARBA00022777"/>
    </source>
</evidence>
<dbReference type="GO" id="GO:0016301">
    <property type="term" value="F:kinase activity"/>
    <property type="evidence" value="ECO:0007669"/>
    <property type="project" value="UniProtKB-KW"/>
</dbReference>
<keyword evidence="2" id="KW-0547">Nucleotide-binding</keyword>
<evidence type="ECO:0000256" key="2">
    <source>
        <dbReference type="ARBA" id="ARBA00022741"/>
    </source>
</evidence>
<dbReference type="GO" id="GO:0016774">
    <property type="term" value="F:phosphotransferase activity, carboxyl group as acceptor"/>
    <property type="evidence" value="ECO:0007669"/>
    <property type="project" value="InterPro"/>
</dbReference>
<proteinExistence type="predicted"/>
<keyword evidence="3" id="KW-0418">Kinase</keyword>
<keyword evidence="6" id="KW-1185">Reference proteome</keyword>
<dbReference type="InterPro" id="IPR023865">
    <property type="entry name" value="Aliphatic_acid_kinase_CS"/>
</dbReference>
<dbReference type="PROSITE" id="PS01075">
    <property type="entry name" value="ACETATE_KINASE_1"/>
    <property type="match status" value="1"/>
</dbReference>
<evidence type="ECO:0000313" key="5">
    <source>
        <dbReference type="EMBL" id="AEG18246.1"/>
    </source>
</evidence>
<dbReference type="EMBL" id="CP002772">
    <property type="protein sequence ID" value="AEG18246.1"/>
    <property type="molecule type" value="Genomic_DNA"/>
</dbReference>
<sequence>MHKKLIGGVVVLIVLLLVIVAANSGSSSTEPVLNVSNIKASNVGYGMYEIRTNVTPLKDFDYLEMATTYYDKNGSVIDKNSSAWNINHTKANHVLKVSNMKSFYKKGKPAKVEVQFFDSPHHGGGKSSAIYCRNVTL</sequence>
<name>F6D5R4_METPW</name>
<evidence type="ECO:0000256" key="1">
    <source>
        <dbReference type="ARBA" id="ARBA00022679"/>
    </source>
</evidence>
<dbReference type="GO" id="GO:0005524">
    <property type="term" value="F:ATP binding"/>
    <property type="evidence" value="ECO:0007669"/>
    <property type="project" value="UniProtKB-KW"/>
</dbReference>
<dbReference type="AlphaFoldDB" id="F6D5R4"/>
<organism evidence="5 6">
    <name type="scientific">Methanobacterium paludis (strain DSM 25820 / JCM 18151 / SWAN1)</name>
    <dbReference type="NCBI Taxonomy" id="868131"/>
    <lineage>
        <taxon>Archaea</taxon>
        <taxon>Methanobacteriati</taxon>
        <taxon>Methanobacteriota</taxon>
        <taxon>Methanomada group</taxon>
        <taxon>Methanobacteria</taxon>
        <taxon>Methanobacteriales</taxon>
        <taxon>Methanobacteriaceae</taxon>
        <taxon>Methanobacterium</taxon>
    </lineage>
</organism>
<dbReference type="KEGG" id="mew:MSWAN_1229"/>
<dbReference type="HOGENOM" id="CLU_1782509_0_0_2"/>
<keyword evidence="1" id="KW-0808">Transferase</keyword>
<dbReference type="GeneID" id="10668734"/>
<dbReference type="Proteomes" id="UP000009231">
    <property type="component" value="Chromosome"/>
</dbReference>
<keyword evidence="4" id="KW-0067">ATP-binding</keyword>
<gene>
    <name evidence="5" type="ordered locus">MSWAN_1229</name>
</gene>
<evidence type="ECO:0000313" key="6">
    <source>
        <dbReference type="Proteomes" id="UP000009231"/>
    </source>
</evidence>
<evidence type="ECO:0000256" key="4">
    <source>
        <dbReference type="ARBA" id="ARBA00022840"/>
    </source>
</evidence>
<reference evidence="5 6" key="1">
    <citation type="journal article" date="2014" name="Int. J. Syst. Evol. Microbiol.">
        <title>Methanobacterium paludis sp. nov. and a novel strain of Methanobacterium lacus isolated from northern peatlands.</title>
        <authorList>
            <person name="Cadillo-Quiroz H."/>
            <person name="Brauer S.L."/>
            <person name="Goodson N."/>
            <person name="Yavitt J.B."/>
            <person name="Zinder S.H."/>
        </authorList>
    </citation>
    <scope>NUCLEOTIDE SEQUENCE [LARGE SCALE GENOMIC DNA]</scope>
    <source>
        <strain evidence="6">DSM 25820 / JCM 18151 / SWAN1</strain>
    </source>
</reference>
<dbReference type="OrthoDB" id="70905at2157"/>
<dbReference type="RefSeq" id="WP_013825747.1">
    <property type="nucleotide sequence ID" value="NC_015574.1"/>
</dbReference>